<dbReference type="Proteomes" id="UP001500683">
    <property type="component" value="Unassembled WGS sequence"/>
</dbReference>
<feature type="domain" description="DUF6457" evidence="2">
    <location>
        <begin position="2"/>
        <end position="75"/>
    </location>
</feature>
<dbReference type="RefSeq" id="WP_344945036.1">
    <property type="nucleotide sequence ID" value="NZ_BAAAZG010000012.1"/>
</dbReference>
<name>A0ABP7VI99_9ACTN</name>
<comment type="caution">
    <text evidence="3">The sequence shown here is derived from an EMBL/GenBank/DDBJ whole genome shotgun (WGS) entry which is preliminary data.</text>
</comment>
<evidence type="ECO:0000313" key="4">
    <source>
        <dbReference type="Proteomes" id="UP001500683"/>
    </source>
</evidence>
<organism evidence="3 4">
    <name type="scientific">Actinomadura miaoliensis</name>
    <dbReference type="NCBI Taxonomy" id="430685"/>
    <lineage>
        <taxon>Bacteria</taxon>
        <taxon>Bacillati</taxon>
        <taxon>Actinomycetota</taxon>
        <taxon>Actinomycetes</taxon>
        <taxon>Streptosporangiales</taxon>
        <taxon>Thermomonosporaceae</taxon>
        <taxon>Actinomadura</taxon>
    </lineage>
</organism>
<feature type="region of interest" description="Disordered" evidence="1">
    <location>
        <begin position="70"/>
        <end position="90"/>
    </location>
</feature>
<feature type="compositionally biased region" description="Polar residues" evidence="1">
    <location>
        <begin position="81"/>
        <end position="90"/>
    </location>
</feature>
<dbReference type="EMBL" id="BAAAZG010000012">
    <property type="protein sequence ID" value="GAA4067823.1"/>
    <property type="molecule type" value="Genomic_DNA"/>
</dbReference>
<dbReference type="Pfam" id="PF20058">
    <property type="entry name" value="DUF6457"/>
    <property type="match status" value="1"/>
</dbReference>
<keyword evidence="4" id="KW-1185">Reference proteome</keyword>
<reference evidence="4" key="1">
    <citation type="journal article" date="2019" name="Int. J. Syst. Evol. Microbiol.">
        <title>The Global Catalogue of Microorganisms (GCM) 10K type strain sequencing project: providing services to taxonomists for standard genome sequencing and annotation.</title>
        <authorList>
            <consortium name="The Broad Institute Genomics Platform"/>
            <consortium name="The Broad Institute Genome Sequencing Center for Infectious Disease"/>
            <person name="Wu L."/>
            <person name="Ma J."/>
        </authorList>
    </citation>
    <scope>NUCLEOTIDE SEQUENCE [LARGE SCALE GENOMIC DNA]</scope>
    <source>
        <strain evidence="4">JCM 16702</strain>
    </source>
</reference>
<evidence type="ECO:0000256" key="1">
    <source>
        <dbReference type="SAM" id="MobiDB-lite"/>
    </source>
</evidence>
<evidence type="ECO:0000259" key="2">
    <source>
        <dbReference type="Pfam" id="PF20058"/>
    </source>
</evidence>
<accession>A0ABP7VI99</accession>
<gene>
    <name evidence="3" type="ORF">GCM10022214_23260</name>
</gene>
<protein>
    <recommendedName>
        <fullName evidence="2">DUF6457 domain-containing protein</fullName>
    </recommendedName>
</protein>
<proteinExistence type="predicted"/>
<evidence type="ECO:0000313" key="3">
    <source>
        <dbReference type="EMBL" id="GAA4067823.1"/>
    </source>
</evidence>
<dbReference type="InterPro" id="IPR045598">
    <property type="entry name" value="DUF6457"/>
</dbReference>
<sequence>MLEEWIEAVCLELGLDRGEVDRDLVLDLARDVAHGVARPGAPLTTFLLGLAVGRGTPARDAAARITEMAEGWKGDAGGSPGVTQSPPGLA</sequence>